<organism evidence="1 2">
    <name type="scientific">Luteolibacter pohnpeiensis</name>
    <dbReference type="NCBI Taxonomy" id="454153"/>
    <lineage>
        <taxon>Bacteria</taxon>
        <taxon>Pseudomonadati</taxon>
        <taxon>Verrucomicrobiota</taxon>
        <taxon>Verrucomicrobiia</taxon>
        <taxon>Verrucomicrobiales</taxon>
        <taxon>Verrucomicrobiaceae</taxon>
        <taxon>Luteolibacter</taxon>
    </lineage>
</organism>
<dbReference type="AlphaFoldDB" id="A0A934VSB9"/>
<keyword evidence="2" id="KW-1185">Reference proteome</keyword>
<comment type="caution">
    <text evidence="1">The sequence shown here is derived from an EMBL/GenBank/DDBJ whole genome shotgun (WGS) entry which is preliminary data.</text>
</comment>
<evidence type="ECO:0000313" key="2">
    <source>
        <dbReference type="Proteomes" id="UP000603141"/>
    </source>
</evidence>
<reference evidence="1" key="1">
    <citation type="submission" date="2021-01" db="EMBL/GenBank/DDBJ databases">
        <title>Modified the classification status of verrucomicrobia.</title>
        <authorList>
            <person name="Feng X."/>
        </authorList>
    </citation>
    <scope>NUCLEOTIDE SEQUENCE</scope>
    <source>
        <strain evidence="1">KCTC 22041</strain>
    </source>
</reference>
<dbReference type="RefSeq" id="WP_200273044.1">
    <property type="nucleotide sequence ID" value="NZ_JAENIJ010000035.1"/>
</dbReference>
<dbReference type="Proteomes" id="UP000603141">
    <property type="component" value="Unassembled WGS sequence"/>
</dbReference>
<sequence>MNSIPTRIVTITAARTYVAQHTIEIPDFCRNDRLRGIVANGGATARLLSERMVFGRIIGTGLAQCLVSDSDASPADFPLSDLAAHLRKDGFKF</sequence>
<name>A0A934VSB9_9BACT</name>
<evidence type="ECO:0000313" key="1">
    <source>
        <dbReference type="EMBL" id="MBK1884136.1"/>
    </source>
</evidence>
<gene>
    <name evidence="1" type="ORF">JIN85_17075</name>
</gene>
<proteinExistence type="predicted"/>
<accession>A0A934VSB9</accession>
<protein>
    <submittedName>
        <fullName evidence="1">Uncharacterized protein</fullName>
    </submittedName>
</protein>
<dbReference type="EMBL" id="JAENIJ010000035">
    <property type="protein sequence ID" value="MBK1884136.1"/>
    <property type="molecule type" value="Genomic_DNA"/>
</dbReference>